<dbReference type="AlphaFoldDB" id="A0AAU7MGC4"/>
<reference evidence="7" key="2">
    <citation type="submission" date="2024-06" db="EMBL/GenBank/DDBJ databases">
        <title>Micromonospora mangrovi CCTCC AA 2012012 genome sequences.</title>
        <authorList>
            <person name="Gao J."/>
        </authorList>
    </citation>
    <scope>NUCLEOTIDE SEQUENCE</scope>
    <source>
        <strain evidence="7">CCTCC AA 2012012</strain>
    </source>
</reference>
<dbReference type="Pfam" id="PF16925">
    <property type="entry name" value="TetR_C_13"/>
    <property type="match status" value="1"/>
</dbReference>
<gene>
    <name evidence="7" type="ORF">ABUL08_09820</name>
    <name evidence="6" type="ORF">VK199_09770</name>
</gene>
<dbReference type="Gene3D" id="1.10.10.60">
    <property type="entry name" value="Homeodomain-like"/>
    <property type="match status" value="1"/>
</dbReference>
<keyword evidence="2 4" id="KW-0238">DNA-binding</keyword>
<dbReference type="Gene3D" id="1.10.357.10">
    <property type="entry name" value="Tetracycline Repressor, domain 2"/>
    <property type="match status" value="1"/>
</dbReference>
<dbReference type="EMBL" id="CP159342">
    <property type="protein sequence ID" value="XCH76365.1"/>
    <property type="molecule type" value="Genomic_DNA"/>
</dbReference>
<dbReference type="InterPro" id="IPR023772">
    <property type="entry name" value="DNA-bd_HTH_TetR-type_CS"/>
</dbReference>
<dbReference type="InterPro" id="IPR009057">
    <property type="entry name" value="Homeodomain-like_sf"/>
</dbReference>
<feature type="domain" description="HTH tetR-type" evidence="5">
    <location>
        <begin position="9"/>
        <end position="69"/>
    </location>
</feature>
<dbReference type="PRINTS" id="PR00455">
    <property type="entry name" value="HTHTETR"/>
</dbReference>
<sequence>MTQIGRPREFDADQALDRAMEVFWRHGYEGASLADLTAAMGINKPSLYAAFGNKEGLFRKVVARYADVEMAYARSALDQPTAREVAAALLRDNVVALTRPDRPAGCLSVQGGTACGAGNATISEFLAASRLAGEQAIAARFARAVDEGDLPADADPTALARFLSVVTEGHAVHAAAGAHRGQLEESADIALLAFTAAAYPGGTAR</sequence>
<keyword evidence="1" id="KW-0805">Transcription regulation</keyword>
<dbReference type="EMBL" id="CP157762">
    <property type="protein sequence ID" value="XBP95661.1"/>
    <property type="molecule type" value="Genomic_DNA"/>
</dbReference>
<evidence type="ECO:0000256" key="2">
    <source>
        <dbReference type="ARBA" id="ARBA00023125"/>
    </source>
</evidence>
<evidence type="ECO:0000259" key="5">
    <source>
        <dbReference type="PROSITE" id="PS50977"/>
    </source>
</evidence>
<dbReference type="PANTHER" id="PTHR47506:SF1">
    <property type="entry name" value="HTH-TYPE TRANSCRIPTIONAL REGULATOR YJDC"/>
    <property type="match status" value="1"/>
</dbReference>
<evidence type="ECO:0000313" key="7">
    <source>
        <dbReference type="EMBL" id="XCH76365.1"/>
    </source>
</evidence>
<protein>
    <submittedName>
        <fullName evidence="6">TetR/AcrR family transcriptional regulator</fullName>
    </submittedName>
</protein>
<feature type="DNA-binding region" description="H-T-H motif" evidence="4">
    <location>
        <begin position="32"/>
        <end position="51"/>
    </location>
</feature>
<dbReference type="Pfam" id="PF00440">
    <property type="entry name" value="TetR_N"/>
    <property type="match status" value="1"/>
</dbReference>
<dbReference type="SUPFAM" id="SSF48498">
    <property type="entry name" value="Tetracyclin repressor-like, C-terminal domain"/>
    <property type="match status" value="1"/>
</dbReference>
<dbReference type="InterPro" id="IPR011075">
    <property type="entry name" value="TetR_C"/>
</dbReference>
<evidence type="ECO:0000256" key="3">
    <source>
        <dbReference type="ARBA" id="ARBA00023163"/>
    </source>
</evidence>
<name>A0AAU7MGC4_9ACTN</name>
<evidence type="ECO:0000256" key="1">
    <source>
        <dbReference type="ARBA" id="ARBA00023015"/>
    </source>
</evidence>
<dbReference type="GO" id="GO:0003677">
    <property type="term" value="F:DNA binding"/>
    <property type="evidence" value="ECO:0007669"/>
    <property type="project" value="UniProtKB-UniRule"/>
</dbReference>
<dbReference type="PANTHER" id="PTHR47506">
    <property type="entry name" value="TRANSCRIPTIONAL REGULATORY PROTEIN"/>
    <property type="match status" value="1"/>
</dbReference>
<dbReference type="RefSeq" id="WP_350936681.1">
    <property type="nucleotide sequence ID" value="NZ_CP157762.1"/>
</dbReference>
<dbReference type="SUPFAM" id="SSF46689">
    <property type="entry name" value="Homeodomain-like"/>
    <property type="match status" value="1"/>
</dbReference>
<accession>A0AAU7MGC4</accession>
<proteinExistence type="predicted"/>
<dbReference type="InterPro" id="IPR036271">
    <property type="entry name" value="Tet_transcr_reg_TetR-rel_C_sf"/>
</dbReference>
<organism evidence="6">
    <name type="scientific">Micromonospora sp. CCTCC AA 2012012</name>
    <dbReference type="NCBI Taxonomy" id="3111921"/>
    <lineage>
        <taxon>Bacteria</taxon>
        <taxon>Bacillati</taxon>
        <taxon>Actinomycetota</taxon>
        <taxon>Actinomycetes</taxon>
        <taxon>Micromonosporales</taxon>
        <taxon>Micromonosporaceae</taxon>
        <taxon>Micromonospora</taxon>
    </lineage>
</organism>
<evidence type="ECO:0000313" key="6">
    <source>
        <dbReference type="EMBL" id="XBP95661.1"/>
    </source>
</evidence>
<reference evidence="6" key="1">
    <citation type="submission" date="2024-01" db="EMBL/GenBank/DDBJ databases">
        <title>The genome sequence of Micromonospora mangrovi CCTCC AA 2012012.</title>
        <authorList>
            <person name="Gao J."/>
        </authorList>
    </citation>
    <scope>NUCLEOTIDE SEQUENCE</scope>
    <source>
        <strain evidence="6">CCTCC AA 2012012</strain>
    </source>
</reference>
<evidence type="ECO:0000256" key="4">
    <source>
        <dbReference type="PROSITE-ProRule" id="PRU00335"/>
    </source>
</evidence>
<dbReference type="PROSITE" id="PS01081">
    <property type="entry name" value="HTH_TETR_1"/>
    <property type="match status" value="1"/>
</dbReference>
<keyword evidence="3" id="KW-0804">Transcription</keyword>
<dbReference type="InterPro" id="IPR001647">
    <property type="entry name" value="HTH_TetR"/>
</dbReference>
<dbReference type="PROSITE" id="PS50977">
    <property type="entry name" value="HTH_TETR_2"/>
    <property type="match status" value="1"/>
</dbReference>